<comment type="caution">
    <text evidence="1">The sequence shown here is derived from an EMBL/GenBank/DDBJ whole genome shotgun (WGS) entry which is preliminary data.</text>
</comment>
<evidence type="ECO:0000313" key="1">
    <source>
        <dbReference type="EMBL" id="CAB5497174.1"/>
    </source>
</evidence>
<dbReference type="Proteomes" id="UP000643672">
    <property type="component" value="Unassembled WGS sequence"/>
</dbReference>
<evidence type="ECO:0008006" key="3">
    <source>
        <dbReference type="Google" id="ProtNLM"/>
    </source>
</evidence>
<sequence>MFRVMDLMNNRLGKCLEYKTPFEVFAKVTDKGYFLNGSVVLMD</sequence>
<dbReference type="EMBL" id="CAESAQ020000034">
    <property type="protein sequence ID" value="CAB5497174.1"/>
    <property type="molecule type" value="Genomic_DNA"/>
</dbReference>
<protein>
    <recommendedName>
        <fullName evidence="3">Mobile element protein</fullName>
    </recommendedName>
</protein>
<gene>
    <name evidence="1" type="ORF">THERMOS_638</name>
</gene>
<keyword evidence="2" id="KW-1185">Reference proteome</keyword>
<accession>A0A8H8XBP2</accession>
<dbReference type="AlphaFoldDB" id="A0A8H8XBP2"/>
<name>A0A8H8XBP2_9GAMM</name>
<proteinExistence type="predicted"/>
<reference evidence="1 2" key="1">
    <citation type="submission" date="2020-05" db="EMBL/GenBank/DDBJ databases">
        <authorList>
            <person name="Petersen J."/>
            <person name="Sayavedra L."/>
        </authorList>
    </citation>
    <scope>NUCLEOTIDE SEQUENCE [LARGE SCALE GENOMIC DNA]</scope>
    <source>
        <strain evidence="1">B thermophilus SOXS</strain>
    </source>
</reference>
<organism evidence="1 2">
    <name type="scientific">Bathymodiolus thermophilus thioautotrophic gill symbiont</name>
    <dbReference type="NCBI Taxonomy" id="2360"/>
    <lineage>
        <taxon>Bacteria</taxon>
        <taxon>Pseudomonadati</taxon>
        <taxon>Pseudomonadota</taxon>
        <taxon>Gammaproteobacteria</taxon>
        <taxon>sulfur-oxidizing symbionts</taxon>
    </lineage>
</organism>
<evidence type="ECO:0000313" key="2">
    <source>
        <dbReference type="Proteomes" id="UP000643672"/>
    </source>
</evidence>